<feature type="domain" description="CCD97-like C-terminal" evidence="2">
    <location>
        <begin position="91"/>
        <end position="177"/>
    </location>
</feature>
<evidence type="ECO:0000313" key="3">
    <source>
        <dbReference type="EMBL" id="RPB24320.1"/>
    </source>
</evidence>
<sequence length="252" mass="28476">MPGITEPMLSSHPQHQASISPSPLVSPELDLDLQTTSNNEPSELLGELTSTYHQTPPPTPPTTLPTALPNPRDSLTLNAMQSRARTIQIRNRRLHYLTVNRTNYFDNPALELANPLLYDKCIRSFQTPSEREAEGKAKGWSGILHADLERAEARMEALKKATEERRNGEEEEDEDDKVGSKEEGIERWEDVMTRRFLEGGDEDVDYKTIDDNEEYDDVKQIERDVQEAYFDAETPSAPDEGSPCTDTGIQDF</sequence>
<dbReference type="AlphaFoldDB" id="A0A3N4LNA1"/>
<feature type="region of interest" description="Disordered" evidence="1">
    <location>
        <begin position="227"/>
        <end position="252"/>
    </location>
</feature>
<gene>
    <name evidence="3" type="ORF">L211DRAFT_824301</name>
</gene>
<evidence type="ECO:0000313" key="4">
    <source>
        <dbReference type="Proteomes" id="UP000267821"/>
    </source>
</evidence>
<dbReference type="OrthoDB" id="333176at2759"/>
<evidence type="ECO:0000259" key="2">
    <source>
        <dbReference type="Pfam" id="PF09747"/>
    </source>
</evidence>
<feature type="region of interest" description="Disordered" evidence="1">
    <location>
        <begin position="158"/>
        <end position="184"/>
    </location>
</feature>
<dbReference type="Proteomes" id="UP000267821">
    <property type="component" value="Unassembled WGS sequence"/>
</dbReference>
<accession>A0A3N4LNA1</accession>
<feature type="compositionally biased region" description="Basic and acidic residues" evidence="1">
    <location>
        <begin position="158"/>
        <end position="168"/>
    </location>
</feature>
<feature type="compositionally biased region" description="Polar residues" evidence="1">
    <location>
        <begin position="11"/>
        <end position="23"/>
    </location>
</feature>
<evidence type="ECO:0000256" key="1">
    <source>
        <dbReference type="SAM" id="MobiDB-lite"/>
    </source>
</evidence>
<feature type="domain" description="CCD97-like C-terminal" evidence="2">
    <location>
        <begin position="180"/>
        <end position="233"/>
    </location>
</feature>
<dbReference type="InParanoid" id="A0A3N4LNA1"/>
<dbReference type="PANTHER" id="PTHR31840:SF1">
    <property type="entry name" value="COILED-COIL DOMAIN-CONTAINING PROTEIN 97"/>
    <property type="match status" value="1"/>
</dbReference>
<dbReference type="STRING" id="1051890.A0A3N4LNA1"/>
<dbReference type="EMBL" id="ML121542">
    <property type="protein sequence ID" value="RPB24320.1"/>
    <property type="molecule type" value="Genomic_DNA"/>
</dbReference>
<proteinExistence type="predicted"/>
<dbReference type="InterPro" id="IPR040233">
    <property type="entry name" value="CCD97-like_C"/>
</dbReference>
<protein>
    <recommendedName>
        <fullName evidence="2">CCD97-like C-terminal domain-containing protein</fullName>
    </recommendedName>
</protein>
<dbReference type="Pfam" id="PF09747">
    <property type="entry name" value="CCD97-like_C"/>
    <property type="match status" value="2"/>
</dbReference>
<dbReference type="InterPro" id="IPR018613">
    <property type="entry name" value="Ccdc97-like"/>
</dbReference>
<keyword evidence="4" id="KW-1185">Reference proteome</keyword>
<feature type="region of interest" description="Disordered" evidence="1">
    <location>
        <begin position="1"/>
        <end position="69"/>
    </location>
</feature>
<name>A0A3N4LNA1_9PEZI</name>
<organism evidence="3 4">
    <name type="scientific">Terfezia boudieri ATCC MYA-4762</name>
    <dbReference type="NCBI Taxonomy" id="1051890"/>
    <lineage>
        <taxon>Eukaryota</taxon>
        <taxon>Fungi</taxon>
        <taxon>Dikarya</taxon>
        <taxon>Ascomycota</taxon>
        <taxon>Pezizomycotina</taxon>
        <taxon>Pezizomycetes</taxon>
        <taxon>Pezizales</taxon>
        <taxon>Pezizaceae</taxon>
        <taxon>Terfezia</taxon>
    </lineage>
</organism>
<reference evidence="3 4" key="1">
    <citation type="journal article" date="2018" name="Nat. Ecol. Evol.">
        <title>Pezizomycetes genomes reveal the molecular basis of ectomycorrhizal truffle lifestyle.</title>
        <authorList>
            <person name="Murat C."/>
            <person name="Payen T."/>
            <person name="Noel B."/>
            <person name="Kuo A."/>
            <person name="Morin E."/>
            <person name="Chen J."/>
            <person name="Kohler A."/>
            <person name="Krizsan K."/>
            <person name="Balestrini R."/>
            <person name="Da Silva C."/>
            <person name="Montanini B."/>
            <person name="Hainaut M."/>
            <person name="Levati E."/>
            <person name="Barry K.W."/>
            <person name="Belfiori B."/>
            <person name="Cichocki N."/>
            <person name="Clum A."/>
            <person name="Dockter R.B."/>
            <person name="Fauchery L."/>
            <person name="Guy J."/>
            <person name="Iotti M."/>
            <person name="Le Tacon F."/>
            <person name="Lindquist E.A."/>
            <person name="Lipzen A."/>
            <person name="Malagnac F."/>
            <person name="Mello A."/>
            <person name="Molinier V."/>
            <person name="Miyauchi S."/>
            <person name="Poulain J."/>
            <person name="Riccioni C."/>
            <person name="Rubini A."/>
            <person name="Sitrit Y."/>
            <person name="Splivallo R."/>
            <person name="Traeger S."/>
            <person name="Wang M."/>
            <person name="Zifcakova L."/>
            <person name="Wipf D."/>
            <person name="Zambonelli A."/>
            <person name="Paolocci F."/>
            <person name="Nowrousian M."/>
            <person name="Ottonello S."/>
            <person name="Baldrian P."/>
            <person name="Spatafora J.W."/>
            <person name="Henrissat B."/>
            <person name="Nagy L.G."/>
            <person name="Aury J.M."/>
            <person name="Wincker P."/>
            <person name="Grigoriev I.V."/>
            <person name="Bonfante P."/>
            <person name="Martin F.M."/>
        </authorList>
    </citation>
    <scope>NUCLEOTIDE SEQUENCE [LARGE SCALE GENOMIC DNA]</scope>
    <source>
        <strain evidence="3 4">ATCC MYA-4762</strain>
    </source>
</reference>
<dbReference type="PANTHER" id="PTHR31840">
    <property type="entry name" value="COILED-COIL DOMAIN-CONTAINING PROTEIN 97"/>
    <property type="match status" value="1"/>
</dbReference>